<dbReference type="RefSeq" id="XP_040635663.1">
    <property type="nucleotide sequence ID" value="XM_040778023.1"/>
</dbReference>
<proteinExistence type="predicted"/>
<reference evidence="2" key="1">
    <citation type="journal article" date="2014" name="Nat. Commun.">
        <title>Genomic adaptations of the halophilic Dead Sea filamentous fungus Eurotium rubrum.</title>
        <authorList>
            <person name="Kis-Papo T."/>
            <person name="Weig A.R."/>
            <person name="Riley R."/>
            <person name="Persoh D."/>
            <person name="Salamov A."/>
            <person name="Sun H."/>
            <person name="Lipzen A."/>
            <person name="Wasser S.P."/>
            <person name="Rambold G."/>
            <person name="Grigoriev I.V."/>
            <person name="Nevo E."/>
        </authorList>
    </citation>
    <scope>NUCLEOTIDE SEQUENCE [LARGE SCALE GENOMIC DNA]</scope>
    <source>
        <strain evidence="2">CBS 135680</strain>
    </source>
</reference>
<dbReference type="GeneID" id="63693147"/>
<keyword evidence="2" id="KW-1185">Reference proteome</keyword>
<evidence type="ECO:0000313" key="2">
    <source>
        <dbReference type="Proteomes" id="UP000019804"/>
    </source>
</evidence>
<dbReference type="Proteomes" id="UP000019804">
    <property type="component" value="Unassembled WGS sequence"/>
</dbReference>
<accession>A0A017S4L7</accession>
<dbReference type="HOGENOM" id="CLU_1547215_0_0_1"/>
<organism evidence="1 2">
    <name type="scientific">Aspergillus ruber (strain CBS 135680)</name>
    <dbReference type="NCBI Taxonomy" id="1388766"/>
    <lineage>
        <taxon>Eukaryota</taxon>
        <taxon>Fungi</taxon>
        <taxon>Dikarya</taxon>
        <taxon>Ascomycota</taxon>
        <taxon>Pezizomycotina</taxon>
        <taxon>Eurotiomycetes</taxon>
        <taxon>Eurotiomycetidae</taxon>
        <taxon>Eurotiales</taxon>
        <taxon>Aspergillaceae</taxon>
        <taxon>Aspergillus</taxon>
        <taxon>Aspergillus subgen. Aspergillus</taxon>
    </lineage>
</organism>
<evidence type="ECO:0000313" key="1">
    <source>
        <dbReference type="EMBL" id="EYE91973.1"/>
    </source>
</evidence>
<protein>
    <submittedName>
        <fullName evidence="1">Uncharacterized protein</fullName>
    </submittedName>
</protein>
<dbReference type="EMBL" id="KK088440">
    <property type="protein sequence ID" value="EYE91973.1"/>
    <property type="molecule type" value="Genomic_DNA"/>
</dbReference>
<gene>
    <name evidence="1" type="ORF">EURHEDRAFT_225234</name>
</gene>
<name>A0A017S4L7_ASPRC</name>
<sequence length="173" mass="19032">MTCPRGFQPTDHSGSGPDRLGCSSDKYAWTVAPRHPNNVPMVSFLFLECLSCEWQATPDLIMLLLAPSGSTDAQTWGSGVSICARTLFICVAYGVLREIRVKMICAVWHGPCDIDKLRRLETGCLVIAGGWVMMGNDAMRRDSTFAICQRASGYILFPIDVWLPDLLGLVYIG</sequence>
<dbReference type="AlphaFoldDB" id="A0A017S4L7"/>